<feature type="region of interest" description="Disordered" evidence="1">
    <location>
        <begin position="476"/>
        <end position="526"/>
    </location>
</feature>
<dbReference type="EMBL" id="BJYK01000009">
    <property type="protein sequence ID" value="GEN80654.1"/>
    <property type="molecule type" value="Genomic_DNA"/>
</dbReference>
<dbReference type="RefSeq" id="WP_146819731.1">
    <property type="nucleotide sequence ID" value="NZ_BJYK01000009.1"/>
</dbReference>
<keyword evidence="3" id="KW-1185">Reference proteome</keyword>
<sequence>MSTTPPEPDGPDEEEPRREGPWDAILRAMLGPDADGVLKDLSARGELPDLGSIGFVGPDGTPLDLEALAAAAGIADDPQALEQVLGQIKRVLDSSADEPVNWEIAHDLARQVAVTEGDPSVSDADRREATAAFSAAETWLDTATDLPAAGGPVRVWSRSEWVEHTMPRWRSLAEPVAGSVADALVAALRTQAPEVFGAGEAGAAVGGQMMRQLGSAVFGMQVGQAAGALAREVFGSTDIGLPLIDGPGVALLPRNVVEFASGLDVPVDEVRLFLALREAAYARLFTHVAWLRSHLLGTVEAYARGITIDMGSLEDAVRSIDPTDPEALRDALSEGVFSLETTPEQDAALLRLETALALVEGWVDEVTAAAARPHLPHTAALREMIRRRRAAGGPAEDTFATLVGLELRPRRSRDAARLWAQIAEDGGQSAREAVWDHPDLLPGPEDLDDPAGYAGRLAAARTEHADVDAALAAIFGESESSADDGPASTDQTSTDDASTDDASTDSAASDDAGTDDEPGAAAPEHS</sequence>
<protein>
    <submittedName>
        <fullName evidence="2">Hydrolase</fullName>
    </submittedName>
</protein>
<gene>
    <name evidence="2" type="ORF">AFE02nite_23880</name>
</gene>
<evidence type="ECO:0000313" key="3">
    <source>
        <dbReference type="Proteomes" id="UP000321484"/>
    </source>
</evidence>
<feature type="compositionally biased region" description="Low complexity" evidence="1">
    <location>
        <begin position="487"/>
        <end position="496"/>
    </location>
</feature>
<proteinExistence type="predicted"/>
<feature type="region of interest" description="Disordered" evidence="1">
    <location>
        <begin position="1"/>
        <end position="21"/>
    </location>
</feature>
<name>A0A511YZK9_9CELL</name>
<evidence type="ECO:0000313" key="2">
    <source>
        <dbReference type="EMBL" id="GEN80654.1"/>
    </source>
</evidence>
<dbReference type="InterPro" id="IPR018766">
    <property type="entry name" value="Zinicin_2"/>
</dbReference>
<dbReference type="Proteomes" id="UP000321484">
    <property type="component" value="Unassembled WGS sequence"/>
</dbReference>
<accession>A0A511YZK9</accession>
<dbReference type="PANTHER" id="PTHR39420">
    <property type="match status" value="1"/>
</dbReference>
<dbReference type="Pfam" id="PF10103">
    <property type="entry name" value="Zincin_2"/>
    <property type="match status" value="1"/>
</dbReference>
<dbReference type="GO" id="GO:0016787">
    <property type="term" value="F:hydrolase activity"/>
    <property type="evidence" value="ECO:0007669"/>
    <property type="project" value="UniProtKB-KW"/>
</dbReference>
<dbReference type="NCBIfam" id="TIGR03624">
    <property type="entry name" value="putative hydrolase"/>
    <property type="match status" value="1"/>
</dbReference>
<organism evidence="2 3">
    <name type="scientific">Actinotalea fermentans</name>
    <dbReference type="NCBI Taxonomy" id="43671"/>
    <lineage>
        <taxon>Bacteria</taxon>
        <taxon>Bacillati</taxon>
        <taxon>Actinomycetota</taxon>
        <taxon>Actinomycetes</taxon>
        <taxon>Micrococcales</taxon>
        <taxon>Cellulomonadaceae</taxon>
        <taxon>Actinotalea</taxon>
    </lineage>
</organism>
<keyword evidence="2" id="KW-0378">Hydrolase</keyword>
<comment type="caution">
    <text evidence="2">The sequence shown here is derived from an EMBL/GenBank/DDBJ whole genome shotgun (WGS) entry which is preliminary data.</text>
</comment>
<evidence type="ECO:0000256" key="1">
    <source>
        <dbReference type="SAM" id="MobiDB-lite"/>
    </source>
</evidence>
<dbReference type="Gene3D" id="1.20.150.30">
    <property type="entry name" value="Zincin-like metallopeptidase, N-terminal domain"/>
    <property type="match status" value="1"/>
</dbReference>
<dbReference type="PANTHER" id="PTHR39420:SF2">
    <property type="entry name" value="HYDROLASE"/>
    <property type="match status" value="1"/>
</dbReference>
<dbReference type="InterPro" id="IPR042271">
    <property type="entry name" value="Zinicin_2_N"/>
</dbReference>
<dbReference type="AlphaFoldDB" id="A0A511YZK9"/>
<reference evidence="2 3" key="1">
    <citation type="submission" date="2019-07" db="EMBL/GenBank/DDBJ databases">
        <title>Whole genome shotgun sequence of Actinotalea fermentans NBRC 105374.</title>
        <authorList>
            <person name="Hosoyama A."/>
            <person name="Uohara A."/>
            <person name="Ohji S."/>
            <person name="Ichikawa N."/>
        </authorList>
    </citation>
    <scope>NUCLEOTIDE SEQUENCE [LARGE SCALE GENOMIC DNA]</scope>
    <source>
        <strain evidence="2 3">NBRC 105374</strain>
    </source>
</reference>
<dbReference type="OrthoDB" id="8478472at2"/>
<dbReference type="SUPFAM" id="SSF55486">
    <property type="entry name" value="Metalloproteases ('zincins'), catalytic domain"/>
    <property type="match status" value="1"/>
</dbReference>